<dbReference type="SUPFAM" id="SSF52833">
    <property type="entry name" value="Thioredoxin-like"/>
    <property type="match status" value="1"/>
</dbReference>
<dbReference type="AlphaFoldDB" id="G3B0U8"/>
<dbReference type="RefSeq" id="XP_006685613.1">
    <property type="nucleotide sequence ID" value="XM_006685550.1"/>
</dbReference>
<reference evidence="1 2" key="1">
    <citation type="journal article" date="2011" name="Proc. Natl. Acad. Sci. U.S.A.">
        <title>Comparative genomics of xylose-fermenting fungi for enhanced biofuel production.</title>
        <authorList>
            <person name="Wohlbach D.J."/>
            <person name="Kuo A."/>
            <person name="Sato T.K."/>
            <person name="Potts K.M."/>
            <person name="Salamov A.A."/>
            <person name="LaButti K.M."/>
            <person name="Sun H."/>
            <person name="Clum A."/>
            <person name="Pangilinan J.L."/>
            <person name="Lindquist E.A."/>
            <person name="Lucas S."/>
            <person name="Lapidus A."/>
            <person name="Jin M."/>
            <person name="Gunawan C."/>
            <person name="Balan V."/>
            <person name="Dale B.E."/>
            <person name="Jeffries T.W."/>
            <person name="Zinkel R."/>
            <person name="Barry K.W."/>
            <person name="Grigoriev I.V."/>
            <person name="Gasch A.P."/>
        </authorList>
    </citation>
    <scope>NUCLEOTIDE SEQUENCE [LARGE SCALE GENOMIC DNA]</scope>
    <source>
        <strain evidence="2">ATCC 10573 / BCRC 21748 / CBS 615 / JCM 9827 / NBRC 10315 / NRRL Y-1498 / VKM Y-70</strain>
    </source>
</reference>
<organism evidence="2">
    <name type="scientific">Candida tenuis (strain ATCC 10573 / BCRC 21748 / CBS 615 / JCM 9827 / NBRC 10315 / NRRL Y-1498 / VKM Y-70)</name>
    <name type="common">Yeast</name>
    <name type="synonym">Yamadazyma tenuis</name>
    <dbReference type="NCBI Taxonomy" id="590646"/>
    <lineage>
        <taxon>Eukaryota</taxon>
        <taxon>Fungi</taxon>
        <taxon>Dikarya</taxon>
        <taxon>Ascomycota</taxon>
        <taxon>Saccharomycotina</taxon>
        <taxon>Pichiomycetes</taxon>
        <taxon>Debaryomycetaceae</taxon>
        <taxon>Yamadazyma</taxon>
    </lineage>
</organism>
<evidence type="ECO:0000313" key="1">
    <source>
        <dbReference type="EMBL" id="EGV64807.1"/>
    </source>
</evidence>
<protein>
    <submittedName>
        <fullName evidence="1">Uncharacterized protein</fullName>
    </submittedName>
</protein>
<dbReference type="InterPro" id="IPR036249">
    <property type="entry name" value="Thioredoxin-like_sf"/>
</dbReference>
<dbReference type="HOGENOM" id="CLU_1786593_0_0_1"/>
<proteinExistence type="predicted"/>
<keyword evidence="2" id="KW-1185">Reference proteome</keyword>
<gene>
    <name evidence="1" type="ORF">CANTEDRAFT_93045</name>
</gene>
<evidence type="ECO:0000313" key="2">
    <source>
        <dbReference type="Proteomes" id="UP000000707"/>
    </source>
</evidence>
<accession>G3B0U8</accession>
<sequence length="145" mass="16768">MFRQAITIFQAQKLNLSLLNKLNSYNIKVVLKDKPCYQDYKMIHNSFLHIHPDNLSILVASYPELFKASHQNSKMYLNDLNMVSAGEFNRLKFNGPLVFDANNNLLANNDLTISRLLSNHDPMAHNHINLHNLVHPHRAEFADLF</sequence>
<dbReference type="GeneID" id="18250250"/>
<name>G3B0U8_CANTC</name>
<dbReference type="OrthoDB" id="4084730at2759"/>
<dbReference type="EMBL" id="GL996515">
    <property type="protein sequence ID" value="EGV64807.1"/>
    <property type="molecule type" value="Genomic_DNA"/>
</dbReference>
<dbReference type="KEGG" id="cten:18250250"/>
<dbReference type="Proteomes" id="UP000000707">
    <property type="component" value="Unassembled WGS sequence"/>
</dbReference>
<dbReference type="STRING" id="590646.G3B0U8"/>